<dbReference type="InterPro" id="IPR053023">
    <property type="entry name" value="FLAP_modulator"/>
</dbReference>
<proteinExistence type="predicted"/>
<dbReference type="Proteomes" id="UP000230069">
    <property type="component" value="Unassembled WGS sequence"/>
</dbReference>
<dbReference type="AlphaFoldDB" id="A0A2G5EN97"/>
<name>A0A2G5EN97_AQUCA</name>
<evidence type="ECO:0000313" key="2">
    <source>
        <dbReference type="Proteomes" id="UP000230069"/>
    </source>
</evidence>
<dbReference type="InterPro" id="IPR010903">
    <property type="entry name" value="DUF1517"/>
</dbReference>
<gene>
    <name evidence="1" type="ORF">AQUCO_00600039v1</name>
</gene>
<evidence type="ECO:0000313" key="1">
    <source>
        <dbReference type="EMBL" id="PIA57037.1"/>
    </source>
</evidence>
<evidence type="ECO:0008006" key="3">
    <source>
        <dbReference type="Google" id="ProtNLM"/>
    </source>
</evidence>
<dbReference type="PIRSF" id="PIRSF037221">
    <property type="entry name" value="DUF1517"/>
    <property type="match status" value="1"/>
</dbReference>
<reference evidence="1 2" key="1">
    <citation type="submission" date="2017-09" db="EMBL/GenBank/DDBJ databases">
        <title>WGS assembly of Aquilegia coerulea Goldsmith.</title>
        <authorList>
            <person name="Hodges S."/>
            <person name="Kramer E."/>
            <person name="Nordborg M."/>
            <person name="Tomkins J."/>
            <person name="Borevitz J."/>
            <person name="Derieg N."/>
            <person name="Yan J."/>
            <person name="Mihaltcheva S."/>
            <person name="Hayes R.D."/>
            <person name="Rokhsar D."/>
        </authorList>
    </citation>
    <scope>NUCLEOTIDE SEQUENCE [LARGE SCALE GENOMIC DNA]</scope>
    <source>
        <strain evidence="2">cv. Goldsmith</strain>
    </source>
</reference>
<dbReference type="STRING" id="218851.A0A2G5EN97"/>
<dbReference type="PANTHER" id="PTHR33975:SF2">
    <property type="entry name" value="MYELIN-ASSOCIATED OLIGODENDROCYTE BASIC PROTEIN"/>
    <property type="match status" value="1"/>
</dbReference>
<dbReference type="OrthoDB" id="542507at2759"/>
<dbReference type="PANTHER" id="PTHR33975">
    <property type="entry name" value="MYELIN-ASSOCIATED OLIGODENDROCYTE BASIC PROTEIN"/>
    <property type="match status" value="1"/>
</dbReference>
<sequence length="225" mass="25641">MRMLLGIYFLLYYWDLLCHYFGIRGIIIFVKVSRASIKHQTSVIKLQVCLLGTARSLQKDLEQLAEVADTSNSEGLNYILKEATLISLRHPDFCISGYSSVNLKKSMEDGEKLFDHFSIEERGNLDEETLFNVNNIKRKTGKRRQSEIVSRNEYIVMTILVATEGTQDFPIINSSADLKAALQNLGSISPKKTLAVEVLWTLQEENDTLSEQELLVKYPLLKPLH</sequence>
<accession>A0A2G5EN97</accession>
<organism evidence="1 2">
    <name type="scientific">Aquilegia coerulea</name>
    <name type="common">Rocky mountain columbine</name>
    <dbReference type="NCBI Taxonomy" id="218851"/>
    <lineage>
        <taxon>Eukaryota</taxon>
        <taxon>Viridiplantae</taxon>
        <taxon>Streptophyta</taxon>
        <taxon>Embryophyta</taxon>
        <taxon>Tracheophyta</taxon>
        <taxon>Spermatophyta</taxon>
        <taxon>Magnoliopsida</taxon>
        <taxon>Ranunculales</taxon>
        <taxon>Ranunculaceae</taxon>
        <taxon>Thalictroideae</taxon>
        <taxon>Aquilegia</taxon>
    </lineage>
</organism>
<dbReference type="Pfam" id="PF07466">
    <property type="entry name" value="DUF1517"/>
    <property type="match status" value="1"/>
</dbReference>
<dbReference type="GO" id="GO:0009507">
    <property type="term" value="C:chloroplast"/>
    <property type="evidence" value="ECO:0007669"/>
    <property type="project" value="TreeGrafter"/>
</dbReference>
<dbReference type="EMBL" id="KZ305023">
    <property type="protein sequence ID" value="PIA57037.1"/>
    <property type="molecule type" value="Genomic_DNA"/>
</dbReference>
<dbReference type="InParanoid" id="A0A2G5EN97"/>
<keyword evidence="2" id="KW-1185">Reference proteome</keyword>
<protein>
    <recommendedName>
        <fullName evidence="3">DUF1517 domain-containing protein</fullName>
    </recommendedName>
</protein>